<dbReference type="SUPFAM" id="SSF53335">
    <property type="entry name" value="S-adenosyl-L-methionine-dependent methyltransferases"/>
    <property type="match status" value="1"/>
</dbReference>
<dbReference type="PANTHER" id="PTHR44942:SF4">
    <property type="entry name" value="METHYLTRANSFERASE TYPE 11 DOMAIN-CONTAINING PROTEIN"/>
    <property type="match status" value="1"/>
</dbReference>
<evidence type="ECO:0000256" key="2">
    <source>
        <dbReference type="ARBA" id="ARBA00022603"/>
    </source>
</evidence>
<evidence type="ECO:0000259" key="4">
    <source>
        <dbReference type="Pfam" id="PF08241"/>
    </source>
</evidence>
<dbReference type="InterPro" id="IPR051052">
    <property type="entry name" value="Diverse_substrate_MTase"/>
</dbReference>
<evidence type="ECO:0000256" key="1">
    <source>
        <dbReference type="ARBA" id="ARBA00008361"/>
    </source>
</evidence>
<comment type="similarity">
    <text evidence="1">Belongs to the methyltransferase superfamily.</text>
</comment>
<reference evidence="5 6" key="1">
    <citation type="submission" date="2019-03" db="EMBL/GenBank/DDBJ databases">
        <title>Genomic Encyclopedia of Type Strains, Phase IV (KMG-IV): sequencing the most valuable type-strain genomes for metagenomic binning, comparative biology and taxonomic classification.</title>
        <authorList>
            <person name="Goeker M."/>
        </authorList>
    </citation>
    <scope>NUCLEOTIDE SEQUENCE [LARGE SCALE GENOMIC DNA]</scope>
    <source>
        <strain evidence="5 6">DSM 45934</strain>
    </source>
</reference>
<proteinExistence type="inferred from homology"/>
<dbReference type="EMBL" id="SLWS01000001">
    <property type="protein sequence ID" value="TCO64819.1"/>
    <property type="molecule type" value="Genomic_DNA"/>
</dbReference>
<dbReference type="AlphaFoldDB" id="A0A4R2K4T1"/>
<organism evidence="5 6">
    <name type="scientific">Actinocrispum wychmicini</name>
    <dbReference type="NCBI Taxonomy" id="1213861"/>
    <lineage>
        <taxon>Bacteria</taxon>
        <taxon>Bacillati</taxon>
        <taxon>Actinomycetota</taxon>
        <taxon>Actinomycetes</taxon>
        <taxon>Pseudonocardiales</taxon>
        <taxon>Pseudonocardiaceae</taxon>
        <taxon>Actinocrispum</taxon>
    </lineage>
</organism>
<dbReference type="GO" id="GO:0008757">
    <property type="term" value="F:S-adenosylmethionine-dependent methyltransferase activity"/>
    <property type="evidence" value="ECO:0007669"/>
    <property type="project" value="InterPro"/>
</dbReference>
<evidence type="ECO:0000313" key="6">
    <source>
        <dbReference type="Proteomes" id="UP000295680"/>
    </source>
</evidence>
<dbReference type="InterPro" id="IPR013216">
    <property type="entry name" value="Methyltransf_11"/>
</dbReference>
<name>A0A4R2K4T1_9PSEU</name>
<dbReference type="GO" id="GO:0032259">
    <property type="term" value="P:methylation"/>
    <property type="evidence" value="ECO:0007669"/>
    <property type="project" value="UniProtKB-KW"/>
</dbReference>
<dbReference type="Pfam" id="PF08241">
    <property type="entry name" value="Methyltransf_11"/>
    <property type="match status" value="1"/>
</dbReference>
<accession>A0A4R2K4T1</accession>
<gene>
    <name evidence="5" type="ORF">EV192_101603</name>
</gene>
<dbReference type="RefSeq" id="WP_132110803.1">
    <property type="nucleotide sequence ID" value="NZ_SLWS01000001.1"/>
</dbReference>
<dbReference type="PANTHER" id="PTHR44942">
    <property type="entry name" value="METHYLTRANSF_11 DOMAIN-CONTAINING PROTEIN"/>
    <property type="match status" value="1"/>
</dbReference>
<dbReference type="InterPro" id="IPR029063">
    <property type="entry name" value="SAM-dependent_MTases_sf"/>
</dbReference>
<evidence type="ECO:0000256" key="3">
    <source>
        <dbReference type="ARBA" id="ARBA00022679"/>
    </source>
</evidence>
<evidence type="ECO:0000313" key="5">
    <source>
        <dbReference type="EMBL" id="TCO64819.1"/>
    </source>
</evidence>
<sequence>MTTDIEHWESQAGNWIEWARRPGFDAYWYYRASFFEILPPPDGLTVEVGCGEGRLTRDLAERGYEITGVEPVSALLRAAREAHPDGTYVQATATDLPFEDGSVRLLVAYNSLMDIDDVDGALQEFARVLGPGGRLCVTITHPMADGVRYDREDVAAPFHLAGSYLAVAPFDDVAERGGLRMHFAGWHRPLALYSKAIEGAGLLIEAIREPEPVDDAGPKWDRWRRLPMFMGLRCLKI</sequence>
<dbReference type="Gene3D" id="3.40.50.150">
    <property type="entry name" value="Vaccinia Virus protein VP39"/>
    <property type="match status" value="1"/>
</dbReference>
<keyword evidence="3 5" id="KW-0808">Transferase</keyword>
<keyword evidence="6" id="KW-1185">Reference proteome</keyword>
<keyword evidence="2 5" id="KW-0489">Methyltransferase</keyword>
<dbReference type="OrthoDB" id="9805171at2"/>
<comment type="caution">
    <text evidence="5">The sequence shown here is derived from an EMBL/GenBank/DDBJ whole genome shotgun (WGS) entry which is preliminary data.</text>
</comment>
<feature type="domain" description="Methyltransferase type 11" evidence="4">
    <location>
        <begin position="46"/>
        <end position="136"/>
    </location>
</feature>
<dbReference type="Proteomes" id="UP000295680">
    <property type="component" value="Unassembled WGS sequence"/>
</dbReference>
<dbReference type="CDD" id="cd02440">
    <property type="entry name" value="AdoMet_MTases"/>
    <property type="match status" value="1"/>
</dbReference>
<protein>
    <submittedName>
        <fullName evidence="5">Methyltransferase family protein</fullName>
    </submittedName>
</protein>